<dbReference type="PATRIC" id="fig|1122147.4.peg.2519"/>
<keyword evidence="5" id="KW-0812">Transmembrane</keyword>
<evidence type="ECO:0000256" key="4">
    <source>
        <dbReference type="PIRSR" id="PIRSR605754-1"/>
    </source>
</evidence>
<keyword evidence="3" id="KW-0788">Thiol protease</keyword>
<dbReference type="GO" id="GO:0008234">
    <property type="term" value="F:cysteine-type peptidase activity"/>
    <property type="evidence" value="ECO:0007669"/>
    <property type="project" value="UniProtKB-KW"/>
</dbReference>
<keyword evidence="5" id="KW-0472">Membrane</keyword>
<dbReference type="InterPro" id="IPR023365">
    <property type="entry name" value="Sortase_dom-sf"/>
</dbReference>
<proteinExistence type="predicted"/>
<reference evidence="6 7" key="1">
    <citation type="journal article" date="2015" name="Genome Announc.">
        <title>Expanding the biotechnology potential of lactobacilli through comparative genomics of 213 strains and associated genera.</title>
        <authorList>
            <person name="Sun Z."/>
            <person name="Harris H.M."/>
            <person name="McCann A."/>
            <person name="Guo C."/>
            <person name="Argimon S."/>
            <person name="Zhang W."/>
            <person name="Yang X."/>
            <person name="Jeffery I.B."/>
            <person name="Cooney J.C."/>
            <person name="Kagawa T.F."/>
            <person name="Liu W."/>
            <person name="Song Y."/>
            <person name="Salvetti E."/>
            <person name="Wrobel A."/>
            <person name="Rasinkangas P."/>
            <person name="Parkhill J."/>
            <person name="Rea M.C."/>
            <person name="O'Sullivan O."/>
            <person name="Ritari J."/>
            <person name="Douillard F.P."/>
            <person name="Paul Ross R."/>
            <person name="Yang R."/>
            <person name="Briner A.E."/>
            <person name="Felis G.E."/>
            <person name="de Vos W.M."/>
            <person name="Barrangou R."/>
            <person name="Klaenhammer T.R."/>
            <person name="Caufield P.W."/>
            <person name="Cui Y."/>
            <person name="Zhang H."/>
            <person name="O'Toole P.W."/>
        </authorList>
    </citation>
    <scope>NUCLEOTIDE SEQUENCE [LARGE SCALE GENOMIC DNA]</scope>
    <source>
        <strain evidence="6 7">DSM 16991</strain>
    </source>
</reference>
<dbReference type="InterPro" id="IPR042007">
    <property type="entry name" value="Sortase_A"/>
</dbReference>
<dbReference type="Pfam" id="PF04203">
    <property type="entry name" value="Sortase"/>
    <property type="match status" value="1"/>
</dbReference>
<dbReference type="SUPFAM" id="SSF63817">
    <property type="entry name" value="Sortase"/>
    <property type="match status" value="1"/>
</dbReference>
<dbReference type="OrthoDB" id="1648028at2"/>
<sequence>MRWIKWLSRILIGGVCVWAGLVLYGYHLTQQRSIPPVAIVGRNQRAVTARRHRLITQAAYPHTLARGHNPAYAQALIQADQYTAQQAIGLVCIPAAKIILPIFPGTSDFALLNGVGTYWRNQRLGQGNYVVAAHNLSGQKALLNPMTAVKPGQHIYLTDFVHLATYTAVSNRVVTDRHSELLAVPGPHQPAEVTLFRCVGGIGTPWREVLQGRLTSEQWLNQAAPALLRQMRLTVNGTVTAYQVSRSRSATPLARWGLTNYQNIMHQWGWAVGVLIAAWLIDVFGTLRQRRAPVSH</sequence>
<evidence type="ECO:0000313" key="6">
    <source>
        <dbReference type="EMBL" id="KRM27682.1"/>
    </source>
</evidence>
<dbReference type="Gene3D" id="2.40.260.10">
    <property type="entry name" value="Sortase"/>
    <property type="match status" value="1"/>
</dbReference>
<protein>
    <recommendedName>
        <fullName evidence="8">Sortase</fullName>
    </recommendedName>
</protein>
<keyword evidence="2" id="KW-0378">Hydrolase</keyword>
<evidence type="ECO:0000256" key="3">
    <source>
        <dbReference type="ARBA" id="ARBA00022807"/>
    </source>
</evidence>
<name>A0A0R1XC70_9LACO</name>
<comment type="caution">
    <text evidence="6">The sequence shown here is derived from an EMBL/GenBank/DDBJ whole genome shotgun (WGS) entry which is preliminary data.</text>
</comment>
<keyword evidence="1" id="KW-0645">Protease</keyword>
<feature type="active site" description="Acyl-thioester intermediate" evidence="4">
    <location>
        <position position="198"/>
    </location>
</feature>
<evidence type="ECO:0000313" key="7">
    <source>
        <dbReference type="Proteomes" id="UP000050949"/>
    </source>
</evidence>
<keyword evidence="5" id="KW-1133">Transmembrane helix</keyword>
<dbReference type="AlphaFoldDB" id="A0A0R1XC70"/>
<organism evidence="6 7">
    <name type="scientific">Schleiferilactobacillus harbinensis DSM 16991</name>
    <dbReference type="NCBI Taxonomy" id="1122147"/>
    <lineage>
        <taxon>Bacteria</taxon>
        <taxon>Bacillati</taxon>
        <taxon>Bacillota</taxon>
        <taxon>Bacilli</taxon>
        <taxon>Lactobacillales</taxon>
        <taxon>Lactobacillaceae</taxon>
        <taxon>Schleiferilactobacillus</taxon>
    </lineage>
</organism>
<dbReference type="InterPro" id="IPR005754">
    <property type="entry name" value="Sortase"/>
</dbReference>
<dbReference type="GO" id="GO:0006508">
    <property type="term" value="P:proteolysis"/>
    <property type="evidence" value="ECO:0007669"/>
    <property type="project" value="UniProtKB-KW"/>
</dbReference>
<dbReference type="eggNOG" id="COG3764">
    <property type="taxonomic scope" value="Bacteria"/>
</dbReference>
<dbReference type="RefSeq" id="WP_027827839.1">
    <property type="nucleotide sequence ID" value="NZ_AUEH01000008.1"/>
</dbReference>
<feature type="active site" description="Proton donor/acceptor" evidence="4">
    <location>
        <position position="134"/>
    </location>
</feature>
<gene>
    <name evidence="6" type="ORF">FC91_GL002440</name>
</gene>
<evidence type="ECO:0008006" key="8">
    <source>
        <dbReference type="Google" id="ProtNLM"/>
    </source>
</evidence>
<dbReference type="CDD" id="cd06165">
    <property type="entry name" value="Sortase_A"/>
    <property type="match status" value="1"/>
</dbReference>
<evidence type="ECO:0000256" key="5">
    <source>
        <dbReference type="SAM" id="Phobius"/>
    </source>
</evidence>
<evidence type="ECO:0000256" key="2">
    <source>
        <dbReference type="ARBA" id="ARBA00022801"/>
    </source>
</evidence>
<feature type="transmembrane region" description="Helical" evidence="5">
    <location>
        <begin position="268"/>
        <end position="287"/>
    </location>
</feature>
<feature type="transmembrane region" description="Helical" evidence="5">
    <location>
        <begin position="7"/>
        <end position="26"/>
    </location>
</feature>
<accession>A0A0R1XC70</accession>
<dbReference type="EMBL" id="AZFW01000044">
    <property type="protein sequence ID" value="KRM27682.1"/>
    <property type="molecule type" value="Genomic_DNA"/>
</dbReference>
<evidence type="ECO:0000256" key="1">
    <source>
        <dbReference type="ARBA" id="ARBA00022670"/>
    </source>
</evidence>
<dbReference type="Proteomes" id="UP000050949">
    <property type="component" value="Unassembled WGS sequence"/>
</dbReference>